<accession>A0A3E0UBX8</accession>
<evidence type="ECO:0000313" key="2">
    <source>
        <dbReference type="EMBL" id="REL34234.1"/>
    </source>
</evidence>
<comment type="caution">
    <text evidence="2">The sequence shown here is derived from an EMBL/GenBank/DDBJ whole genome shotgun (WGS) entry which is preliminary data.</text>
</comment>
<organism evidence="2 3">
    <name type="scientific">Thalassotalea euphylliae</name>
    <dbReference type="NCBI Taxonomy" id="1655234"/>
    <lineage>
        <taxon>Bacteria</taxon>
        <taxon>Pseudomonadati</taxon>
        <taxon>Pseudomonadota</taxon>
        <taxon>Gammaproteobacteria</taxon>
        <taxon>Alteromonadales</taxon>
        <taxon>Colwelliaceae</taxon>
        <taxon>Thalassotalea</taxon>
    </lineage>
</organism>
<evidence type="ECO:0000313" key="3">
    <source>
        <dbReference type="Proteomes" id="UP000256999"/>
    </source>
</evidence>
<dbReference type="EMBL" id="QUOV01000001">
    <property type="protein sequence ID" value="REL34234.1"/>
    <property type="molecule type" value="Genomic_DNA"/>
</dbReference>
<name>A0A3E0UBX8_9GAMM</name>
<sequence length="70" mass="8148">MKFLAARLVVEIRLCEFDDATGDKPSSDKLTSDNKSYKKNNNADILRQKNRKVIWEGICNRHKKQQQAIQ</sequence>
<dbReference type="Proteomes" id="UP000256999">
    <property type="component" value="Unassembled WGS sequence"/>
</dbReference>
<dbReference type="AlphaFoldDB" id="A0A3E0UBX8"/>
<proteinExistence type="predicted"/>
<gene>
    <name evidence="2" type="ORF">DXX92_02110</name>
</gene>
<protein>
    <submittedName>
        <fullName evidence="2">Uncharacterized protein</fullName>
    </submittedName>
</protein>
<reference evidence="2 3" key="1">
    <citation type="submission" date="2018-08" db="EMBL/GenBank/DDBJ databases">
        <title>Thalassotalea euphylliae genome.</title>
        <authorList>
            <person name="Summers S."/>
            <person name="Rice S.A."/>
            <person name="Freckelton M.L."/>
            <person name="Nedved B.T."/>
            <person name="Hadfield M.G."/>
        </authorList>
    </citation>
    <scope>NUCLEOTIDE SEQUENCE [LARGE SCALE GENOMIC DNA]</scope>
    <source>
        <strain evidence="2 3">H2</strain>
    </source>
</reference>
<feature type="compositionally biased region" description="Basic and acidic residues" evidence="1">
    <location>
        <begin position="21"/>
        <end position="36"/>
    </location>
</feature>
<feature type="region of interest" description="Disordered" evidence="1">
    <location>
        <begin position="21"/>
        <end position="43"/>
    </location>
</feature>
<evidence type="ECO:0000256" key="1">
    <source>
        <dbReference type="SAM" id="MobiDB-lite"/>
    </source>
</evidence>